<dbReference type="GeneID" id="111086175"/>
<protein>
    <submittedName>
        <fullName evidence="3">Uncharacterized protein LOC111086175</fullName>
    </submittedName>
</protein>
<dbReference type="RefSeq" id="XP_022243698.1">
    <property type="nucleotide sequence ID" value="XM_022387990.1"/>
</dbReference>
<evidence type="ECO:0000313" key="3">
    <source>
        <dbReference type="RefSeq" id="XP_022243698.1"/>
    </source>
</evidence>
<feature type="region of interest" description="Disordered" evidence="1">
    <location>
        <begin position="622"/>
        <end position="649"/>
    </location>
</feature>
<feature type="compositionally biased region" description="Basic and acidic residues" evidence="1">
    <location>
        <begin position="635"/>
        <end position="649"/>
    </location>
</feature>
<sequence>MKLCWVESGEQLEMHTLVTLLTHLYKNKNVMSVGNEDFESKWQALHTFPREYSLPFIDASSHSMKFENNFVPETTVHSHAKKIDSSMSSTDLSQLPCETPSYESFVTGDEELHESISPSLQNLKRSVEESSVQAEHITGKEEIPATELLPYQNLDGKDKNESIYQDGVNMQSTEMTQLMTSTGLEESGIINATPVEENFVPLCNLTKTFFTSRDMFQNDLQTTNRVQEVLIANATTAEISIEPVELDDFDSHDKQNDDLNKSAISSSFKIPGSQYSPLTRTFQHCNLGKDEDFPFTDELLSNKQVLELTESDTENVDSESDVITFQGTNHKSLKMQLYNTTVSLCTTDLTLTDKSHTSSGEPDGVNSDSYEKISENFMLEENSSETILTNLLGKDYEEKEDSENLEQDVSTQLDISSSLKDGQLLSVEKNCKRKEHTSFDTSVETERSFSCKNKSSVQCDSTNSMISGEDPFVKHISTGSFHSLEKEKPMHVLQTCFDKAATEKDLSSENSGFSFLSDNYLYSPEMIAVTADYVGKEDLFCGLPETENKQFGAYESKLGRAVLCKDKEKLFGQDDEIEKNEGEEGYVFQQKYSVIDDLNNLSTFMFNEDNFNSEVKEKPVIPPKECLENEEDGVQDLKSENGFETKKDK</sequence>
<evidence type="ECO:0000256" key="1">
    <source>
        <dbReference type="SAM" id="MobiDB-lite"/>
    </source>
</evidence>
<organism evidence="2 3">
    <name type="scientific">Limulus polyphemus</name>
    <name type="common">Atlantic horseshoe crab</name>
    <dbReference type="NCBI Taxonomy" id="6850"/>
    <lineage>
        <taxon>Eukaryota</taxon>
        <taxon>Metazoa</taxon>
        <taxon>Ecdysozoa</taxon>
        <taxon>Arthropoda</taxon>
        <taxon>Chelicerata</taxon>
        <taxon>Merostomata</taxon>
        <taxon>Xiphosura</taxon>
        <taxon>Limulidae</taxon>
        <taxon>Limulus</taxon>
    </lineage>
</organism>
<accession>A0ABM1SJ93</accession>
<reference evidence="3" key="1">
    <citation type="submission" date="2025-08" db="UniProtKB">
        <authorList>
            <consortium name="RefSeq"/>
        </authorList>
    </citation>
    <scope>IDENTIFICATION</scope>
    <source>
        <tissue evidence="3">Muscle</tissue>
    </source>
</reference>
<keyword evidence="2" id="KW-1185">Reference proteome</keyword>
<gene>
    <name evidence="3" type="primary">LOC111086175</name>
</gene>
<evidence type="ECO:0000313" key="2">
    <source>
        <dbReference type="Proteomes" id="UP000694941"/>
    </source>
</evidence>
<proteinExistence type="predicted"/>
<name>A0ABM1SJ93_LIMPO</name>
<dbReference type="Proteomes" id="UP000694941">
    <property type="component" value="Unplaced"/>
</dbReference>